<comment type="caution">
    <text evidence="1">The sequence shown here is derived from an EMBL/GenBank/DDBJ whole genome shotgun (WGS) entry which is preliminary data.</text>
</comment>
<accession>X1G7A1</accession>
<sequence>MTNNYLIAAYIDGQLRYKVVQDEDAWEHKHEFGDVTKIPNYILHLPSEPNELERKIRRITTEDREWE</sequence>
<proteinExistence type="predicted"/>
<name>X1G7A1_9ZZZZ</name>
<dbReference type="AlphaFoldDB" id="X1G7A1"/>
<gene>
    <name evidence="1" type="ORF">S03H2_11233</name>
</gene>
<organism evidence="1">
    <name type="scientific">marine sediment metagenome</name>
    <dbReference type="NCBI Taxonomy" id="412755"/>
    <lineage>
        <taxon>unclassified sequences</taxon>
        <taxon>metagenomes</taxon>
        <taxon>ecological metagenomes</taxon>
    </lineage>
</organism>
<reference evidence="1" key="1">
    <citation type="journal article" date="2014" name="Front. Microbiol.">
        <title>High frequency of phylogenetically diverse reductive dehalogenase-homologous genes in deep subseafloor sedimentary metagenomes.</title>
        <authorList>
            <person name="Kawai M."/>
            <person name="Futagami T."/>
            <person name="Toyoda A."/>
            <person name="Takaki Y."/>
            <person name="Nishi S."/>
            <person name="Hori S."/>
            <person name="Arai W."/>
            <person name="Tsubouchi T."/>
            <person name="Morono Y."/>
            <person name="Uchiyama I."/>
            <person name="Ito T."/>
            <person name="Fujiyama A."/>
            <person name="Inagaki F."/>
            <person name="Takami H."/>
        </authorList>
    </citation>
    <scope>NUCLEOTIDE SEQUENCE</scope>
    <source>
        <strain evidence="1">Expedition CK06-06</strain>
    </source>
</reference>
<protein>
    <submittedName>
        <fullName evidence="1">Uncharacterized protein</fullName>
    </submittedName>
</protein>
<dbReference type="EMBL" id="BARU01005741">
    <property type="protein sequence ID" value="GAH40705.1"/>
    <property type="molecule type" value="Genomic_DNA"/>
</dbReference>
<evidence type="ECO:0000313" key="1">
    <source>
        <dbReference type="EMBL" id="GAH40705.1"/>
    </source>
</evidence>